<reference evidence="3 4" key="1">
    <citation type="submission" date="2016-08" db="EMBL/GenBank/DDBJ databases">
        <authorList>
            <person name="Seilhamer J.J."/>
        </authorList>
    </citation>
    <scope>NUCLEOTIDE SEQUENCE [LARGE SCALE GENOMIC DNA]</scope>
    <source>
        <strain evidence="3">L21-II-0</strain>
    </source>
</reference>
<sequence length="433" mass="44642">MTDTPTIFGLPAEKGRWGLVALGLVVNLCLGSIYSWSVFVAPLAAHFTATLGREVTAAEVLLPFSVFLAFFAIAMPLTGKYIERYGPRRVTIVGGLLTGLGWILASTATSVEALYVVYGVIGGLGVGIAYGAPVAVATRWFPDRRGLAVGLALLGFGFSAFVTANAAGALIAAYGVMATFRIFGAALIAVLVISALPLRFPPEGWRPAGWSAPAPGVGTAPVCECDRRGMLRTGTFYGLFACYFVGCLAGLMAISIAKPVGTELAGVDAGLATLLVGFFAVFNGLGRPAFGGLADRISAQKTAMLTFALIAAASVLMWLAPGVPAYIVAFAVLWGCLGGWLAIAPTATASYFGTCDYPRCYGVVFLAYGAGAIAGPQLAGFIRTATGTYLGVFPWVAALAAVGFAVAWLLMRPPAGVPAREPLPGSAVEEQGN</sequence>
<dbReference type="EMBL" id="FMID01000017">
    <property type="protein sequence ID" value="SCL74790.1"/>
    <property type="molecule type" value="Genomic_DNA"/>
</dbReference>
<feature type="transmembrane region" description="Helical" evidence="1">
    <location>
        <begin position="17"/>
        <end position="40"/>
    </location>
</feature>
<keyword evidence="1" id="KW-0812">Transmembrane</keyword>
<name>A0A1M4MIZ4_9EURY</name>
<evidence type="ECO:0000313" key="3">
    <source>
        <dbReference type="EMBL" id="SCL74790.1"/>
    </source>
</evidence>
<feature type="transmembrane region" description="Helical" evidence="1">
    <location>
        <begin position="148"/>
        <end position="174"/>
    </location>
</feature>
<dbReference type="InterPro" id="IPR011701">
    <property type="entry name" value="MFS"/>
</dbReference>
<gene>
    <name evidence="3" type="primary">yhjX</name>
    <name evidence="3" type="ORF">L21_0673</name>
</gene>
<feature type="transmembrane region" description="Helical" evidence="1">
    <location>
        <begin position="90"/>
        <end position="109"/>
    </location>
</feature>
<feature type="transmembrane region" description="Helical" evidence="1">
    <location>
        <begin position="326"/>
        <end position="348"/>
    </location>
</feature>
<keyword evidence="1" id="KW-1133">Transmembrane helix</keyword>
<feature type="domain" description="Major facilitator superfamily (MFS) profile" evidence="2">
    <location>
        <begin position="1"/>
        <end position="415"/>
    </location>
</feature>
<dbReference type="Gene3D" id="1.20.1250.20">
    <property type="entry name" value="MFS general substrate transporter like domains"/>
    <property type="match status" value="2"/>
</dbReference>
<feature type="transmembrane region" description="Helical" evidence="1">
    <location>
        <begin position="236"/>
        <end position="257"/>
    </location>
</feature>
<feature type="transmembrane region" description="Helical" evidence="1">
    <location>
        <begin position="60"/>
        <end position="78"/>
    </location>
</feature>
<dbReference type="InterPro" id="IPR050327">
    <property type="entry name" value="Proton-linked_MCT"/>
</dbReference>
<dbReference type="SUPFAM" id="SSF103473">
    <property type="entry name" value="MFS general substrate transporter"/>
    <property type="match status" value="1"/>
</dbReference>
<feature type="transmembrane region" description="Helical" evidence="1">
    <location>
        <begin position="360"/>
        <end position="382"/>
    </location>
</feature>
<dbReference type="OrthoDB" id="359492at2157"/>
<dbReference type="Pfam" id="PF07690">
    <property type="entry name" value="MFS_1"/>
    <property type="match status" value="1"/>
</dbReference>
<keyword evidence="1" id="KW-0472">Membrane</keyword>
<feature type="transmembrane region" description="Helical" evidence="1">
    <location>
        <begin position="115"/>
        <end position="136"/>
    </location>
</feature>
<feature type="transmembrane region" description="Helical" evidence="1">
    <location>
        <begin position="269"/>
        <end position="290"/>
    </location>
</feature>
<evidence type="ECO:0000256" key="1">
    <source>
        <dbReference type="SAM" id="Phobius"/>
    </source>
</evidence>
<dbReference type="PROSITE" id="PS50850">
    <property type="entry name" value="MFS"/>
    <property type="match status" value="1"/>
</dbReference>
<feature type="transmembrane region" description="Helical" evidence="1">
    <location>
        <begin position="302"/>
        <end position="320"/>
    </location>
</feature>
<accession>A0A1M4MIZ4</accession>
<feature type="transmembrane region" description="Helical" evidence="1">
    <location>
        <begin position="180"/>
        <end position="198"/>
    </location>
</feature>
<evidence type="ECO:0000313" key="4">
    <source>
        <dbReference type="Proteomes" id="UP000184671"/>
    </source>
</evidence>
<evidence type="ECO:0000259" key="2">
    <source>
        <dbReference type="PROSITE" id="PS50850"/>
    </source>
</evidence>
<dbReference type="RefSeq" id="WP_074369078.1">
    <property type="nucleotide sequence ID" value="NZ_FMID01000017.1"/>
</dbReference>
<dbReference type="AlphaFoldDB" id="A0A1M4MIZ4"/>
<dbReference type="GO" id="GO:0022857">
    <property type="term" value="F:transmembrane transporter activity"/>
    <property type="evidence" value="ECO:0007669"/>
    <property type="project" value="InterPro"/>
</dbReference>
<proteinExistence type="predicted"/>
<dbReference type="Proteomes" id="UP000184671">
    <property type="component" value="Unassembled WGS sequence"/>
</dbReference>
<dbReference type="PANTHER" id="PTHR11360">
    <property type="entry name" value="MONOCARBOXYLATE TRANSPORTER"/>
    <property type="match status" value="1"/>
</dbReference>
<dbReference type="PANTHER" id="PTHR11360:SF304">
    <property type="entry name" value="MFS DOMAIN-CONTAINING PROTEIN"/>
    <property type="match status" value="1"/>
</dbReference>
<feature type="transmembrane region" description="Helical" evidence="1">
    <location>
        <begin position="388"/>
        <end position="410"/>
    </location>
</feature>
<dbReference type="CDD" id="cd17353">
    <property type="entry name" value="MFS_OFA_like"/>
    <property type="match status" value="1"/>
</dbReference>
<organism evidence="3 4">
    <name type="scientific">Methanoculleus chikugoensis</name>
    <dbReference type="NCBI Taxonomy" id="118126"/>
    <lineage>
        <taxon>Archaea</taxon>
        <taxon>Methanobacteriati</taxon>
        <taxon>Methanobacteriota</taxon>
        <taxon>Stenosarchaea group</taxon>
        <taxon>Methanomicrobia</taxon>
        <taxon>Methanomicrobiales</taxon>
        <taxon>Methanomicrobiaceae</taxon>
        <taxon>Methanoculleus</taxon>
    </lineage>
</organism>
<dbReference type="STRING" id="118126.L21_0673"/>
<dbReference type="InterPro" id="IPR020846">
    <property type="entry name" value="MFS_dom"/>
</dbReference>
<protein>
    <submittedName>
        <fullName evidence="3">Putative MFS-type transporter YhjX</fullName>
    </submittedName>
</protein>
<dbReference type="InterPro" id="IPR036259">
    <property type="entry name" value="MFS_trans_sf"/>
</dbReference>